<proteinExistence type="predicted"/>
<organism evidence="2 3">
    <name type="scientific">Burkholderia cepacia</name>
    <name type="common">Pseudomonas cepacia</name>
    <dbReference type="NCBI Taxonomy" id="292"/>
    <lineage>
        <taxon>Bacteria</taxon>
        <taxon>Pseudomonadati</taxon>
        <taxon>Pseudomonadota</taxon>
        <taxon>Betaproteobacteria</taxon>
        <taxon>Burkholderiales</taxon>
        <taxon>Burkholderiaceae</taxon>
        <taxon>Burkholderia</taxon>
        <taxon>Burkholderia cepacia complex</taxon>
    </lineage>
</organism>
<name>A0AAX2RAE7_BURCE</name>
<dbReference type="Gene3D" id="3.55.50.70">
    <property type="match status" value="2"/>
</dbReference>
<gene>
    <name evidence="2" type="ORF">E3D37_42585</name>
</gene>
<feature type="domain" description="Toxin co-regulated pilus biosynthesis protein Q C-terminal" evidence="1">
    <location>
        <begin position="205"/>
        <end position="282"/>
    </location>
</feature>
<feature type="domain" description="Toxin co-regulated pilus biosynthesis protein Q C-terminal" evidence="1">
    <location>
        <begin position="327"/>
        <end position="392"/>
    </location>
</feature>
<reference evidence="2 3" key="1">
    <citation type="submission" date="2019-03" db="EMBL/GenBank/DDBJ databases">
        <title>Burkholderia cepacia outbreak.</title>
        <authorList>
            <person name="Farzana R."/>
            <person name="Walsh T.R."/>
        </authorList>
    </citation>
    <scope>NUCLEOTIDE SEQUENCE [LARGE SCALE GENOMIC DNA]</scope>
    <source>
        <strain evidence="3">d13</strain>
    </source>
</reference>
<dbReference type="AlphaFoldDB" id="A0AAX2RAE7"/>
<dbReference type="InterPro" id="IPR018927">
    <property type="entry name" value="Pilus_synth_Q_C"/>
</dbReference>
<evidence type="ECO:0000313" key="2">
    <source>
        <dbReference type="EMBL" id="TEU32679.1"/>
    </source>
</evidence>
<dbReference type="EMBL" id="SNSQ01000096">
    <property type="protein sequence ID" value="TEU32679.1"/>
    <property type="molecule type" value="Genomic_DNA"/>
</dbReference>
<protein>
    <recommendedName>
        <fullName evidence="1">Toxin co-regulated pilus biosynthesis protein Q C-terminal domain-containing protein</fullName>
    </recommendedName>
</protein>
<dbReference type="Proteomes" id="UP000298234">
    <property type="component" value="Unassembled WGS sequence"/>
</dbReference>
<accession>A0AAX2RAE7</accession>
<dbReference type="Pfam" id="PF10671">
    <property type="entry name" value="TcpQ"/>
    <property type="match status" value="2"/>
</dbReference>
<evidence type="ECO:0000259" key="1">
    <source>
        <dbReference type="Pfam" id="PF10671"/>
    </source>
</evidence>
<comment type="caution">
    <text evidence="2">The sequence shown here is derived from an EMBL/GenBank/DDBJ whole genome shotgun (WGS) entry which is preliminary data.</text>
</comment>
<dbReference type="RefSeq" id="WP_134257824.1">
    <property type="nucleotide sequence ID" value="NZ_SNSG01000126.1"/>
</dbReference>
<sequence>MKLHELAIVPQINSNTKYCCESLRVAATKSVTSRRELPHSRPVSPVPPDAGLDGFAGRVGPAPGAFYNLLGVRFQQQTMHFDSSWLCTSFVWANRSARPESTAIRADALCITAQGAKRKGAQLLRHGRLALGIVCAGVVLPACGSLSYHAIDGATPAPLTTTVAWSDESAFHPLGQSWSGRIRTADQPARSAGIVRAVRRPTITDFEIRESDLTLANALARWAQESGATIRWSSPVSVPVTAASRLRGTIADAMRSVTQALAASGYPLVVAEAARQRTWVIIDAPIAPAMDDEITVAANSVSTSQANDTQIAARSISPNRRAFSAASWTLRRTDRDIRQALTRWGAASGNPVQWDSEIVAPITADSTLTGTFDTAITSVVRALQQAGYPLAVSGPDPVTRTYRVYQPASPTALAEVSS</sequence>
<evidence type="ECO:0000313" key="3">
    <source>
        <dbReference type="Proteomes" id="UP000298234"/>
    </source>
</evidence>